<sequence>MASIVNFISNVLLRPVESYCSFGPTVSEITFGQLGYSFNPERDINDLSGKVVFVTGGNAGLGKETILQLAHHRPSRIYLGARNAIKAEDAIASIREQVPSADIRHISLDLSSFKSIRAAAEQFTSECDRLDLLILNAGIMNCPPALTEEGFEIQFGTNHIGHFLLTQLLLPTLQRTVDLSRDVRVVTLSSAANVAAPPFEVMTSTPALLADHTLARYCSSKAANILFASELARRHPEILSVAVHPGSVVSDLWDHSIKTSVVAKYSIGALLAFSRGIRSGALNQLWAAGARRELLTNGAYYVPIGVHATGNRYARDADMARRLWEWTEQQIADKS</sequence>
<dbReference type="PANTHER" id="PTHR24320">
    <property type="entry name" value="RETINOL DEHYDROGENASE"/>
    <property type="match status" value="1"/>
</dbReference>
<evidence type="ECO:0000256" key="3">
    <source>
        <dbReference type="ARBA" id="ARBA00023002"/>
    </source>
</evidence>
<dbReference type="Proteomes" id="UP000253845">
    <property type="component" value="Unassembled WGS sequence"/>
</dbReference>
<evidence type="ECO:0000313" key="4">
    <source>
        <dbReference type="EMBL" id="RDH21808.1"/>
    </source>
</evidence>
<dbReference type="PRINTS" id="PR00081">
    <property type="entry name" value="GDHRDH"/>
</dbReference>
<gene>
    <name evidence="4" type="ORF">M747DRAFT_330278</name>
</gene>
<comment type="similarity">
    <text evidence="1">Belongs to the short-chain dehydrogenases/reductases (SDR) family.</text>
</comment>
<protein>
    <submittedName>
        <fullName evidence="4">NAD(P)-binding protein</fullName>
    </submittedName>
</protein>
<dbReference type="VEuPathDB" id="FungiDB:M747DRAFT_330278"/>
<keyword evidence="2" id="KW-0521">NADP</keyword>
<dbReference type="AlphaFoldDB" id="A0A370C1L1"/>
<evidence type="ECO:0000256" key="1">
    <source>
        <dbReference type="ARBA" id="ARBA00006484"/>
    </source>
</evidence>
<dbReference type="GO" id="GO:0016491">
    <property type="term" value="F:oxidoreductase activity"/>
    <property type="evidence" value="ECO:0007669"/>
    <property type="project" value="UniProtKB-KW"/>
</dbReference>
<evidence type="ECO:0000256" key="2">
    <source>
        <dbReference type="ARBA" id="ARBA00022857"/>
    </source>
</evidence>
<keyword evidence="3" id="KW-0560">Oxidoreductase</keyword>
<dbReference type="InterPro" id="IPR036291">
    <property type="entry name" value="NAD(P)-bd_dom_sf"/>
</dbReference>
<accession>A0A370C1L1</accession>
<reference evidence="4 5" key="1">
    <citation type="submission" date="2018-07" db="EMBL/GenBank/DDBJ databases">
        <title>Section-level genome sequencing of Aspergillus section Nigri to investigate inter- and intra-species variation.</title>
        <authorList>
            <consortium name="DOE Joint Genome Institute"/>
            <person name="Vesth T.C."/>
            <person name="Nybo J.L."/>
            <person name="Theobald S."/>
            <person name="Frisvad J.C."/>
            <person name="Larsen T.O."/>
            <person name="Nielsen K.F."/>
            <person name="Hoof J.B."/>
            <person name="Brandl J."/>
            <person name="Salamov A."/>
            <person name="Riley R."/>
            <person name="Gladden J.M."/>
            <person name="Phatale P."/>
            <person name="Nielsen M.T."/>
            <person name="Lyhne E.K."/>
            <person name="Kogle M.E."/>
            <person name="Strasser K."/>
            <person name="McDonnell E."/>
            <person name="Barry K."/>
            <person name="Clum A."/>
            <person name="Chen C."/>
            <person name="Nolan M."/>
            <person name="Sandor L."/>
            <person name="Kuo A."/>
            <person name="Lipzen A."/>
            <person name="Hainaut M."/>
            <person name="Drula E."/>
            <person name="Tsang A."/>
            <person name="Magnuson J.K."/>
            <person name="Henrissat B."/>
            <person name="Wiebenga A."/>
            <person name="Simmons B.A."/>
            <person name="Makela M.R."/>
            <person name="De vries R.P."/>
            <person name="Grigoriev I.V."/>
            <person name="Mortensen U.H."/>
            <person name="Baker S.E."/>
            <person name="Andersen M.R."/>
        </authorList>
    </citation>
    <scope>NUCLEOTIDE SEQUENCE [LARGE SCALE GENOMIC DNA]</scope>
    <source>
        <strain evidence="4 5">ATCC 13496</strain>
    </source>
</reference>
<dbReference type="Pfam" id="PF00106">
    <property type="entry name" value="adh_short"/>
    <property type="match status" value="1"/>
</dbReference>
<proteinExistence type="inferred from homology"/>
<evidence type="ECO:0000313" key="5">
    <source>
        <dbReference type="Proteomes" id="UP000253845"/>
    </source>
</evidence>
<dbReference type="Gene3D" id="3.40.50.720">
    <property type="entry name" value="NAD(P)-binding Rossmann-like Domain"/>
    <property type="match status" value="1"/>
</dbReference>
<dbReference type="EMBL" id="KZ851909">
    <property type="protein sequence ID" value="RDH21808.1"/>
    <property type="molecule type" value="Genomic_DNA"/>
</dbReference>
<dbReference type="PANTHER" id="PTHR24320:SF282">
    <property type="entry name" value="WW DOMAIN-CONTAINING OXIDOREDUCTASE"/>
    <property type="match status" value="1"/>
</dbReference>
<name>A0A370C1L1_ASPNG</name>
<dbReference type="SUPFAM" id="SSF51735">
    <property type="entry name" value="NAD(P)-binding Rossmann-fold domains"/>
    <property type="match status" value="1"/>
</dbReference>
<organism evidence="4 5">
    <name type="scientific">Aspergillus niger ATCC 13496</name>
    <dbReference type="NCBI Taxonomy" id="1353008"/>
    <lineage>
        <taxon>Eukaryota</taxon>
        <taxon>Fungi</taxon>
        <taxon>Dikarya</taxon>
        <taxon>Ascomycota</taxon>
        <taxon>Pezizomycotina</taxon>
        <taxon>Eurotiomycetes</taxon>
        <taxon>Eurotiomycetidae</taxon>
        <taxon>Eurotiales</taxon>
        <taxon>Aspergillaceae</taxon>
        <taxon>Aspergillus</taxon>
        <taxon>Aspergillus subgen. Circumdati</taxon>
    </lineage>
</organism>
<dbReference type="InterPro" id="IPR002347">
    <property type="entry name" value="SDR_fam"/>
</dbReference>